<reference evidence="3 6" key="2">
    <citation type="submission" date="2019-12" db="EMBL/GenBank/DDBJ databases">
        <title>Bacillus toyonensis BV-17 genome.</title>
        <authorList>
            <person name="Chen J."/>
        </authorList>
    </citation>
    <scope>NUCLEOTIDE SEQUENCE [LARGE SCALE GENOMIC DNA]</scope>
    <source>
        <strain evidence="3 6">BV-17</strain>
    </source>
</reference>
<reference evidence="4 5" key="1">
    <citation type="submission" date="2017-09" db="EMBL/GenBank/DDBJ databases">
        <title>Large-scale bioinformatics analysis of Bacillus genomes uncovers conserved roles of natural products in bacterial physiology.</title>
        <authorList>
            <consortium name="Agbiome Team Llc"/>
            <person name="Bleich R.M."/>
            <person name="Grubbs K.J."/>
            <person name="Santa Maria K.C."/>
            <person name="Allen S.E."/>
            <person name="Farag S."/>
            <person name="Shank E.A."/>
            <person name="Bowers A."/>
        </authorList>
    </citation>
    <scope>NUCLEOTIDE SEQUENCE [LARGE SCALE GENOMIC DNA]</scope>
    <source>
        <strain evidence="2 4">AFS042148</strain>
        <strain evidence="1 5">AFS094862</strain>
    </source>
</reference>
<dbReference type="EMBL" id="CP047044">
    <property type="protein sequence ID" value="QHA17865.1"/>
    <property type="molecule type" value="Genomic_DNA"/>
</dbReference>
<dbReference type="Proteomes" id="UP000225320">
    <property type="component" value="Unassembled WGS sequence"/>
</dbReference>
<keyword evidence="6" id="KW-1185">Reference proteome</keyword>
<gene>
    <name evidence="2" type="ORF">COF62_25900</name>
    <name evidence="1" type="ORF">CON73_12230</name>
    <name evidence="3" type="ORF">GPA05_12870</name>
</gene>
<dbReference type="Proteomes" id="UP000224044">
    <property type="component" value="Unassembled WGS sequence"/>
</dbReference>
<accession>A0A1D3PHZ3</accession>
<name>A0A2B6VC12_9BACI</name>
<evidence type="ECO:0000313" key="3">
    <source>
        <dbReference type="EMBL" id="QHA17865.1"/>
    </source>
</evidence>
<evidence type="ECO:0000313" key="6">
    <source>
        <dbReference type="Proteomes" id="UP000440820"/>
    </source>
</evidence>
<proteinExistence type="predicted"/>
<evidence type="ECO:0000313" key="1">
    <source>
        <dbReference type="EMBL" id="PGG92544.1"/>
    </source>
</evidence>
<organism evidence="2 4">
    <name type="scientific">Bacillus toyonensis</name>
    <dbReference type="NCBI Taxonomy" id="155322"/>
    <lineage>
        <taxon>Bacteria</taxon>
        <taxon>Bacillati</taxon>
        <taxon>Bacillota</taxon>
        <taxon>Bacilli</taxon>
        <taxon>Bacillales</taxon>
        <taxon>Bacillaceae</taxon>
        <taxon>Bacillus</taxon>
        <taxon>Bacillus cereus group</taxon>
    </lineage>
</organism>
<evidence type="ECO:0000313" key="4">
    <source>
        <dbReference type="Proteomes" id="UP000224044"/>
    </source>
</evidence>
<dbReference type="AlphaFoldDB" id="A0A2B6VC12"/>
<dbReference type="RefSeq" id="WP_000088127.1">
    <property type="nucleotide sequence ID" value="NZ_CP036014.1"/>
</dbReference>
<evidence type="ECO:0000313" key="5">
    <source>
        <dbReference type="Proteomes" id="UP000225320"/>
    </source>
</evidence>
<dbReference type="Proteomes" id="UP000440820">
    <property type="component" value="Chromosome"/>
</dbReference>
<evidence type="ECO:0000313" key="2">
    <source>
        <dbReference type="EMBL" id="PHE08026.1"/>
    </source>
</evidence>
<accession>A0A2B6VC12</accession>
<dbReference type="EMBL" id="NUSY01000039">
    <property type="protein sequence ID" value="PHE08026.1"/>
    <property type="molecule type" value="Genomic_DNA"/>
</dbReference>
<sequence>MSRKSDITAKDRKDAGKKALKSAVVKGWINVGKWGFFGDMVAFMDRYYTGYKNYNLKKKRERRADSSSSFWFWCNKSAYKSQRVRQEYKT</sequence>
<dbReference type="EMBL" id="NVOI01000038">
    <property type="protein sequence ID" value="PGG92544.1"/>
    <property type="molecule type" value="Genomic_DNA"/>
</dbReference>
<protein>
    <submittedName>
        <fullName evidence="2">Ribose ABC transporter permease</fullName>
    </submittedName>
</protein>